<dbReference type="SUPFAM" id="SSF55234">
    <property type="entry name" value="Cyanase C-terminal domain"/>
    <property type="match status" value="1"/>
</dbReference>
<evidence type="ECO:0000256" key="1">
    <source>
        <dbReference type="ARBA" id="ARBA00003561"/>
    </source>
</evidence>
<dbReference type="EMBL" id="KZ819283">
    <property type="protein sequence ID" value="PWO01061.1"/>
    <property type="molecule type" value="Genomic_DNA"/>
</dbReference>
<dbReference type="NCBIfam" id="TIGR00673">
    <property type="entry name" value="cynS"/>
    <property type="match status" value="1"/>
</dbReference>
<feature type="active site" evidence="3">
    <location>
        <position position="102"/>
    </location>
</feature>
<evidence type="ECO:0000313" key="6">
    <source>
        <dbReference type="Proteomes" id="UP000245946"/>
    </source>
</evidence>
<dbReference type="PANTHER" id="PTHR34186">
    <property type="entry name" value="CYANATE HYDRATASE"/>
    <property type="match status" value="1"/>
</dbReference>
<organism evidence="5 6">
    <name type="scientific">Tilletiopsis washingtonensis</name>
    <dbReference type="NCBI Taxonomy" id="58919"/>
    <lineage>
        <taxon>Eukaryota</taxon>
        <taxon>Fungi</taxon>
        <taxon>Dikarya</taxon>
        <taxon>Basidiomycota</taxon>
        <taxon>Ustilaginomycotina</taxon>
        <taxon>Exobasidiomycetes</taxon>
        <taxon>Entylomatales</taxon>
        <taxon>Entylomatales incertae sedis</taxon>
        <taxon>Tilletiopsis</taxon>
    </lineage>
</organism>
<feature type="active site" evidence="3">
    <location>
        <position position="105"/>
    </location>
</feature>
<dbReference type="SUPFAM" id="SSF47413">
    <property type="entry name" value="lambda repressor-like DNA-binding domains"/>
    <property type="match status" value="1"/>
</dbReference>
<dbReference type="GO" id="GO:0008824">
    <property type="term" value="F:cyanate hydratase activity"/>
    <property type="evidence" value="ECO:0007669"/>
    <property type="project" value="UniProtKB-UniRule"/>
</dbReference>
<dbReference type="InterPro" id="IPR003712">
    <property type="entry name" value="Cyanate_lyase_C"/>
</dbReference>
<dbReference type="CDD" id="cd00559">
    <property type="entry name" value="Cyanase_C"/>
    <property type="match status" value="1"/>
</dbReference>
<dbReference type="Proteomes" id="UP000245946">
    <property type="component" value="Unassembled WGS sequence"/>
</dbReference>
<feature type="domain" description="Cyanate lyase C-terminal" evidence="4">
    <location>
        <begin position="89"/>
        <end position="161"/>
    </location>
</feature>
<accession>A0A316ZH30</accession>
<reference evidence="5 6" key="1">
    <citation type="journal article" date="2018" name="Mol. Biol. Evol.">
        <title>Broad Genomic Sampling Reveals a Smut Pathogenic Ancestry of the Fungal Clade Ustilaginomycotina.</title>
        <authorList>
            <person name="Kijpornyongpan T."/>
            <person name="Mondo S.J."/>
            <person name="Barry K."/>
            <person name="Sandor L."/>
            <person name="Lee J."/>
            <person name="Lipzen A."/>
            <person name="Pangilinan J."/>
            <person name="LaButti K."/>
            <person name="Hainaut M."/>
            <person name="Henrissat B."/>
            <person name="Grigoriev I.V."/>
            <person name="Spatafora J.W."/>
            <person name="Aime M.C."/>
        </authorList>
    </citation>
    <scope>NUCLEOTIDE SEQUENCE [LARGE SCALE GENOMIC DNA]</scope>
    <source>
        <strain evidence="5 6">MCA 4186</strain>
    </source>
</reference>
<keyword evidence="6" id="KW-1185">Reference proteome</keyword>
<evidence type="ECO:0000256" key="2">
    <source>
        <dbReference type="ARBA" id="ARBA00023239"/>
    </source>
</evidence>
<dbReference type="AlphaFoldDB" id="A0A316ZH30"/>
<dbReference type="InterPro" id="IPR036581">
    <property type="entry name" value="Cyanate_lyase_C_sf"/>
</dbReference>
<dbReference type="Gene3D" id="1.10.260.40">
    <property type="entry name" value="lambda repressor-like DNA-binding domains"/>
    <property type="match status" value="1"/>
</dbReference>
<dbReference type="PIRSF" id="PIRSF001263">
    <property type="entry name" value="Cyanate_hydratas"/>
    <property type="match status" value="1"/>
</dbReference>
<proteinExistence type="inferred from homology"/>
<dbReference type="GO" id="GO:0003677">
    <property type="term" value="F:DNA binding"/>
    <property type="evidence" value="ECO:0007669"/>
    <property type="project" value="InterPro"/>
</dbReference>
<dbReference type="PRINTS" id="PR01693">
    <property type="entry name" value="CYANASE"/>
</dbReference>
<dbReference type="InterPro" id="IPR010982">
    <property type="entry name" value="Lambda_DNA-bd_dom_sf"/>
</dbReference>
<comment type="function">
    <text evidence="1 3">Catalyzes the reaction of cyanate with bicarbonate to produce ammonia and carbon dioxide.</text>
</comment>
<dbReference type="STRING" id="58919.A0A316ZH30"/>
<feature type="active site" evidence="3">
    <location>
        <position position="128"/>
    </location>
</feature>
<dbReference type="HAMAP" id="MF_00535">
    <property type="entry name" value="Cyanate_hydrat"/>
    <property type="match status" value="1"/>
</dbReference>
<protein>
    <recommendedName>
        <fullName evidence="3">Cyanate hydratase</fullName>
        <shortName evidence="3">Cyanase</shortName>
        <ecNumber evidence="3">4.2.1.104</ecNumber>
    </recommendedName>
    <alternativeName>
        <fullName evidence="3">Cyanate hydrolase</fullName>
    </alternativeName>
    <alternativeName>
        <fullName evidence="3">Cyanate lyase</fullName>
    </alternativeName>
</protein>
<dbReference type="EC" id="4.2.1.104" evidence="3"/>
<dbReference type="Gene3D" id="3.30.1160.10">
    <property type="entry name" value="Cyanate lyase, C-terminal domain"/>
    <property type="match status" value="1"/>
</dbReference>
<keyword evidence="2 3" id="KW-0456">Lyase</keyword>
<evidence type="ECO:0000259" key="4">
    <source>
        <dbReference type="SMART" id="SM01116"/>
    </source>
</evidence>
<dbReference type="NCBIfam" id="NF002773">
    <property type="entry name" value="PRK02866.1"/>
    <property type="match status" value="1"/>
</dbReference>
<dbReference type="SMART" id="SM01116">
    <property type="entry name" value="Cyanate_lyase"/>
    <property type="match status" value="1"/>
</dbReference>
<dbReference type="InterPro" id="IPR008076">
    <property type="entry name" value="Cyanase"/>
</dbReference>
<dbReference type="OrthoDB" id="10019422at2759"/>
<dbReference type="Pfam" id="PF02560">
    <property type="entry name" value="Cyanate_lyase"/>
    <property type="match status" value="1"/>
</dbReference>
<name>A0A316ZH30_9BASI</name>
<evidence type="ECO:0000313" key="5">
    <source>
        <dbReference type="EMBL" id="PWO01061.1"/>
    </source>
</evidence>
<dbReference type="PANTHER" id="PTHR34186:SF2">
    <property type="entry name" value="CYANATE HYDRATASE"/>
    <property type="match status" value="1"/>
</dbReference>
<gene>
    <name evidence="3" type="primary">cyn1</name>
    <name evidence="5" type="ORF">FA09DRAFT_292725</name>
</gene>
<sequence>MSASAFHTPAPVRELPPIFAALHEAKNKSGKSFETIAKDIGRSEWWTAGLMYGQAKPELRDIEALSKSLNIRMEYLNEALGESFIPHRGVGEWPPKDPVVYRLYEALLVYGHPLKHIIHEKFGDGIMSAIDFKGDVQRVEDPAGDRVVITFNGKFLPYKRW</sequence>
<evidence type="ECO:0000256" key="3">
    <source>
        <dbReference type="HAMAP-Rule" id="MF_03139"/>
    </source>
</evidence>
<comment type="catalytic activity">
    <reaction evidence="3">
        <text>cyanate + hydrogencarbonate + 3 H(+) = NH4(+) + 2 CO2</text>
        <dbReference type="Rhea" id="RHEA:11120"/>
        <dbReference type="ChEBI" id="CHEBI:15378"/>
        <dbReference type="ChEBI" id="CHEBI:16526"/>
        <dbReference type="ChEBI" id="CHEBI:17544"/>
        <dbReference type="ChEBI" id="CHEBI:28938"/>
        <dbReference type="ChEBI" id="CHEBI:29195"/>
        <dbReference type="EC" id="4.2.1.104"/>
    </reaction>
</comment>
<comment type="similarity">
    <text evidence="3">Belongs to the cyanase family.</text>
</comment>